<evidence type="ECO:0000313" key="4">
    <source>
        <dbReference type="Proteomes" id="UP000179179"/>
    </source>
</evidence>
<comment type="caution">
    <text evidence="3">The sequence shown here is derived from an EMBL/GenBank/DDBJ whole genome shotgun (WGS) entry which is preliminary data.</text>
</comment>
<evidence type="ECO:0000259" key="2">
    <source>
        <dbReference type="Pfam" id="PF03959"/>
    </source>
</evidence>
<accession>A0A1F8A7S1</accession>
<evidence type="ECO:0000313" key="3">
    <source>
        <dbReference type="EMBL" id="OGM47338.1"/>
    </source>
</evidence>
<proteinExistence type="predicted"/>
<dbReference type="AlphaFoldDB" id="A0A1F8A7S1"/>
<gene>
    <name evidence="3" type="ORF">ABOM_003852</name>
</gene>
<dbReference type="RefSeq" id="XP_022391055.1">
    <property type="nucleotide sequence ID" value="XM_022530982.1"/>
</dbReference>
<dbReference type="Gene3D" id="3.40.50.1820">
    <property type="entry name" value="alpha/beta hydrolase"/>
    <property type="match status" value="1"/>
</dbReference>
<keyword evidence="1" id="KW-0378">Hydrolase</keyword>
<dbReference type="InterPro" id="IPR050593">
    <property type="entry name" value="LovG"/>
</dbReference>
<reference evidence="3 4" key="1">
    <citation type="journal article" date="2016" name="Genome Biol. Evol.">
        <title>Draft genome sequence of an aflatoxigenic Aspergillus species, A. bombycis.</title>
        <authorList>
            <person name="Moore G.G."/>
            <person name="Mack B.M."/>
            <person name="Beltz S.B."/>
            <person name="Gilbert M.K."/>
        </authorList>
    </citation>
    <scope>NUCLEOTIDE SEQUENCE [LARGE SCALE GENOMIC DNA]</scope>
    <source>
        <strain evidence="4">NRRL 26010</strain>
    </source>
</reference>
<dbReference type="GeneID" id="34447242"/>
<dbReference type="GO" id="GO:0005737">
    <property type="term" value="C:cytoplasm"/>
    <property type="evidence" value="ECO:0007669"/>
    <property type="project" value="TreeGrafter"/>
</dbReference>
<dbReference type="GO" id="GO:0005634">
    <property type="term" value="C:nucleus"/>
    <property type="evidence" value="ECO:0007669"/>
    <property type="project" value="TreeGrafter"/>
</dbReference>
<feature type="domain" description="Serine hydrolase" evidence="2">
    <location>
        <begin position="1"/>
        <end position="247"/>
    </location>
</feature>
<dbReference type="PANTHER" id="PTHR48070:SF7">
    <property type="entry name" value="SERINE HYDROLASE FSH DOMAIN-CONTAINING PROTEIN-RELATED"/>
    <property type="match status" value="1"/>
</dbReference>
<dbReference type="SUPFAM" id="SSF53474">
    <property type="entry name" value="alpha/beta-Hydrolases"/>
    <property type="match status" value="1"/>
</dbReference>
<dbReference type="InterPro" id="IPR029058">
    <property type="entry name" value="AB_hydrolase_fold"/>
</dbReference>
<keyword evidence="4" id="KW-1185">Reference proteome</keyword>
<evidence type="ECO:0000256" key="1">
    <source>
        <dbReference type="ARBA" id="ARBA00022801"/>
    </source>
</evidence>
<name>A0A1F8A7S1_9EURO</name>
<organism evidence="3 4">
    <name type="scientific">Aspergillus bombycis</name>
    <dbReference type="NCBI Taxonomy" id="109264"/>
    <lineage>
        <taxon>Eukaryota</taxon>
        <taxon>Fungi</taxon>
        <taxon>Dikarya</taxon>
        <taxon>Ascomycota</taxon>
        <taxon>Pezizomycotina</taxon>
        <taxon>Eurotiomycetes</taxon>
        <taxon>Eurotiomycetidae</taxon>
        <taxon>Eurotiales</taxon>
        <taxon>Aspergillaceae</taxon>
        <taxon>Aspergillus</taxon>
    </lineage>
</organism>
<protein>
    <submittedName>
        <fullName evidence="3">Putative EF-hand calcium-binding domain protein</fullName>
    </submittedName>
</protein>
<dbReference type="Proteomes" id="UP000179179">
    <property type="component" value="Unassembled WGS sequence"/>
</dbReference>
<sequence length="266" mass="29264">MRILCLHGRGTSAQIFRSQTTSFRSRLEDLPITFDFIDAPYTTTAASGIDLFYEPPYYTFWRNDSPSDLYDARAWLLDLIAKKGPYDAVLAFSQGCSLAALTLLLHAHETPHTPPPFKAAIFICGGTPLPLLEELGYDITPDMRARDTESRKKLSIQADSASILAKGADRWSGGDDAGEVIDEDRIRGEIERSANGAVKIGVPTVHVYGRKDPRFVAGVQLSGVCEETSRRVFDHGGGHDIPRSSVVSDRLAELVRWVLQEGSLVV</sequence>
<dbReference type="InterPro" id="IPR005645">
    <property type="entry name" value="FSH-like_dom"/>
</dbReference>
<dbReference type="PANTHER" id="PTHR48070">
    <property type="entry name" value="ESTERASE OVCA2"/>
    <property type="match status" value="1"/>
</dbReference>
<dbReference type="OrthoDB" id="2094269at2759"/>
<dbReference type="GO" id="GO:0016787">
    <property type="term" value="F:hydrolase activity"/>
    <property type="evidence" value="ECO:0007669"/>
    <property type="project" value="UniProtKB-KW"/>
</dbReference>
<dbReference type="Pfam" id="PF03959">
    <property type="entry name" value="FSH1"/>
    <property type="match status" value="1"/>
</dbReference>
<dbReference type="GO" id="GO:0019748">
    <property type="term" value="P:secondary metabolic process"/>
    <property type="evidence" value="ECO:0007669"/>
    <property type="project" value="TreeGrafter"/>
</dbReference>
<dbReference type="STRING" id="109264.A0A1F8A7S1"/>
<dbReference type="EMBL" id="LYCR01000024">
    <property type="protein sequence ID" value="OGM47338.1"/>
    <property type="molecule type" value="Genomic_DNA"/>
</dbReference>